<keyword evidence="1" id="KW-0812">Transmembrane</keyword>
<evidence type="ECO:0000313" key="2">
    <source>
        <dbReference type="EMBL" id="EHJ12196.1"/>
    </source>
</evidence>
<keyword evidence="1" id="KW-0472">Membrane</keyword>
<proteinExistence type="predicted"/>
<evidence type="ECO:0000256" key="1">
    <source>
        <dbReference type="SAM" id="Phobius"/>
    </source>
</evidence>
<gene>
    <name evidence="2" type="ORF">CWATWH0003_3082</name>
</gene>
<feature type="transmembrane region" description="Helical" evidence="1">
    <location>
        <begin position="6"/>
        <end position="24"/>
    </location>
</feature>
<organism evidence="2 3">
    <name type="scientific">Crocosphaera watsonii WH 0003</name>
    <dbReference type="NCBI Taxonomy" id="423471"/>
    <lineage>
        <taxon>Bacteria</taxon>
        <taxon>Bacillati</taxon>
        <taxon>Cyanobacteriota</taxon>
        <taxon>Cyanophyceae</taxon>
        <taxon>Oscillatoriophycideae</taxon>
        <taxon>Chroococcales</taxon>
        <taxon>Aphanothecaceae</taxon>
        <taxon>Crocosphaera</taxon>
    </lineage>
</organism>
<feature type="transmembrane region" description="Helical" evidence="1">
    <location>
        <begin position="31"/>
        <end position="47"/>
    </location>
</feature>
<dbReference type="Proteomes" id="UP000003477">
    <property type="component" value="Unassembled WGS sequence"/>
</dbReference>
<sequence length="73" mass="8130">MIGVRVWISAVFVLFALVQFYQWVKGFILPLPIYVLAGAFLAIASNYDKGMAMIISPSDKQSLTSSENQTEEN</sequence>
<dbReference type="RefSeq" id="WP_007311192.1">
    <property type="nucleotide sequence ID" value="NZ_CAWLMR010000671.1"/>
</dbReference>
<dbReference type="AlphaFoldDB" id="G5J6I1"/>
<name>G5J6I1_CROWT</name>
<evidence type="ECO:0000313" key="3">
    <source>
        <dbReference type="Proteomes" id="UP000003477"/>
    </source>
</evidence>
<comment type="caution">
    <text evidence="2">The sequence shown here is derived from an EMBL/GenBank/DDBJ whole genome shotgun (WGS) entry which is preliminary data.</text>
</comment>
<protein>
    <submittedName>
        <fullName evidence="2">Uncharacterized protein</fullName>
    </submittedName>
</protein>
<dbReference type="EMBL" id="AESD01000456">
    <property type="protein sequence ID" value="EHJ12196.1"/>
    <property type="molecule type" value="Genomic_DNA"/>
</dbReference>
<dbReference type="PATRIC" id="fig|423471.3.peg.2898"/>
<reference evidence="2 3" key="1">
    <citation type="journal article" date="2011" name="Front. Microbiol.">
        <title>Two Strains of Crocosphaera watsonii with Highly Conserved Genomes are Distinguished by Strain-Specific Features.</title>
        <authorList>
            <person name="Bench S.R."/>
            <person name="Ilikchyan I.N."/>
            <person name="Tripp H.J."/>
            <person name="Zehr J.P."/>
        </authorList>
    </citation>
    <scope>NUCLEOTIDE SEQUENCE [LARGE SCALE GENOMIC DNA]</scope>
    <source>
        <strain evidence="2 3">WH 0003</strain>
    </source>
</reference>
<accession>G5J6I1</accession>
<keyword evidence="1" id="KW-1133">Transmembrane helix</keyword>